<comment type="caution">
    <text evidence="3">The sequence shown here is derived from an EMBL/GenBank/DDBJ whole genome shotgun (WGS) entry which is preliminary data.</text>
</comment>
<accession>A0A9D7K3H5</accession>
<reference evidence="3" key="1">
    <citation type="submission" date="2020-10" db="EMBL/GenBank/DDBJ databases">
        <title>Connecting structure to function with the recovery of over 1000 high-quality activated sludge metagenome-assembled genomes encoding full-length rRNA genes using long-read sequencing.</title>
        <authorList>
            <person name="Singleton C.M."/>
            <person name="Petriglieri F."/>
            <person name="Kristensen J.M."/>
            <person name="Kirkegaard R.H."/>
            <person name="Michaelsen T.Y."/>
            <person name="Andersen M.H."/>
            <person name="Karst S.M."/>
            <person name="Dueholm M.S."/>
            <person name="Nielsen P.H."/>
            <person name="Albertsen M."/>
        </authorList>
    </citation>
    <scope>NUCLEOTIDE SEQUENCE</scope>
    <source>
        <strain evidence="3">Hirt_18-Q3-R61-65_BATAC.395</strain>
    </source>
</reference>
<dbReference type="Proteomes" id="UP000886689">
    <property type="component" value="Unassembled WGS sequence"/>
</dbReference>
<evidence type="ECO:0000313" key="3">
    <source>
        <dbReference type="EMBL" id="MBK8524843.1"/>
    </source>
</evidence>
<dbReference type="AlphaFoldDB" id="A0A9D7K3H5"/>
<evidence type="ECO:0000259" key="2">
    <source>
        <dbReference type="Pfam" id="PF16747"/>
    </source>
</evidence>
<gene>
    <name evidence="3" type="ORF">IPL58_12635</name>
</gene>
<dbReference type="InterPro" id="IPR031939">
    <property type="entry name" value="Adhesin_E-like"/>
</dbReference>
<feature type="domain" description="Surface-adhesin protein E-like" evidence="2">
    <location>
        <begin position="31"/>
        <end position="138"/>
    </location>
</feature>
<sequence>MISPALFQKPLRRLAFSLAAFLLATSALAQWNLFGRTENLRIYLDQGSIRRQGDLAQMWQLYDYTSAQWVGTQQVVLSFKNLVEYDCSSLRARIVAGAAYTEQMGAGRLVTSETKPDAEWSALPPGGTGESTWKIACGKD</sequence>
<proteinExistence type="predicted"/>
<dbReference type="Pfam" id="PF16747">
    <property type="entry name" value="Adhesin_E"/>
    <property type="match status" value="1"/>
</dbReference>
<feature type="chain" id="PRO_5038935242" description="Surface-adhesin protein E-like domain-containing protein" evidence="1">
    <location>
        <begin position="30"/>
        <end position="140"/>
    </location>
</feature>
<evidence type="ECO:0000256" key="1">
    <source>
        <dbReference type="SAM" id="SignalP"/>
    </source>
</evidence>
<feature type="signal peptide" evidence="1">
    <location>
        <begin position="1"/>
        <end position="29"/>
    </location>
</feature>
<keyword evidence="1" id="KW-0732">Signal</keyword>
<name>A0A9D7K3H5_9PROT</name>
<dbReference type="EMBL" id="JADJUC010000015">
    <property type="protein sequence ID" value="MBK8524843.1"/>
    <property type="molecule type" value="Genomic_DNA"/>
</dbReference>
<evidence type="ECO:0000313" key="4">
    <source>
        <dbReference type="Proteomes" id="UP000886689"/>
    </source>
</evidence>
<organism evidence="3 4">
    <name type="scientific">Candidatus Proximibacter danicus</name>
    <dbReference type="NCBI Taxonomy" id="2954365"/>
    <lineage>
        <taxon>Bacteria</taxon>
        <taxon>Pseudomonadati</taxon>
        <taxon>Pseudomonadota</taxon>
        <taxon>Betaproteobacteria</taxon>
        <taxon>Candidatus Proximibacter</taxon>
    </lineage>
</organism>
<protein>
    <recommendedName>
        <fullName evidence="2">Surface-adhesin protein E-like domain-containing protein</fullName>
    </recommendedName>
</protein>